<dbReference type="Proteomes" id="UP000051952">
    <property type="component" value="Unassembled WGS sequence"/>
</dbReference>
<accession>A0A0S4KMM7</accession>
<proteinExistence type="predicted"/>
<evidence type="ECO:0000256" key="2">
    <source>
        <dbReference type="SAM" id="MobiDB-lite"/>
    </source>
</evidence>
<keyword evidence="5" id="KW-1185">Reference proteome</keyword>
<protein>
    <submittedName>
        <fullName evidence="4">RNA-binding protein, putative</fullName>
    </submittedName>
</protein>
<dbReference type="GO" id="GO:0008270">
    <property type="term" value="F:zinc ion binding"/>
    <property type="evidence" value="ECO:0007669"/>
    <property type="project" value="UniProtKB-KW"/>
</dbReference>
<dbReference type="AlphaFoldDB" id="A0A0S4KMM7"/>
<reference evidence="5" key="1">
    <citation type="submission" date="2015-09" db="EMBL/GenBank/DDBJ databases">
        <authorList>
            <consortium name="Pathogen Informatics"/>
        </authorList>
    </citation>
    <scope>NUCLEOTIDE SEQUENCE [LARGE SCALE GENOMIC DNA]</scope>
    <source>
        <strain evidence="5">Lake Konstanz</strain>
    </source>
</reference>
<dbReference type="Gene3D" id="3.30.40.10">
    <property type="entry name" value="Zinc/RING finger domain, C3HC4 (zinc finger)"/>
    <property type="match status" value="1"/>
</dbReference>
<dbReference type="VEuPathDB" id="TriTrypDB:BSAL_69790"/>
<dbReference type="SMART" id="SM00504">
    <property type="entry name" value="Ubox"/>
    <property type="match status" value="1"/>
</dbReference>
<dbReference type="InterPro" id="IPR003613">
    <property type="entry name" value="Ubox_domain"/>
</dbReference>
<dbReference type="Pfam" id="PF04564">
    <property type="entry name" value="U-box"/>
    <property type="match status" value="1"/>
</dbReference>
<dbReference type="PANTHER" id="PTHR19851:SF7">
    <property type="entry name" value="F-BOX DOMAIN-CONTAINING PROTEIN"/>
    <property type="match status" value="1"/>
</dbReference>
<feature type="domain" description="C3H1-type" evidence="3">
    <location>
        <begin position="345"/>
        <end position="372"/>
    </location>
</feature>
<evidence type="ECO:0000259" key="3">
    <source>
        <dbReference type="PROSITE" id="PS50103"/>
    </source>
</evidence>
<dbReference type="InterPro" id="IPR013083">
    <property type="entry name" value="Znf_RING/FYVE/PHD"/>
</dbReference>
<dbReference type="SUPFAM" id="SSF57850">
    <property type="entry name" value="RING/U-box"/>
    <property type="match status" value="1"/>
</dbReference>
<dbReference type="InterPro" id="IPR000571">
    <property type="entry name" value="Znf_CCCH"/>
</dbReference>
<keyword evidence="1" id="KW-0479">Metal-binding</keyword>
<dbReference type="OMA" id="FTYERRI"/>
<dbReference type="GO" id="GO:0016567">
    <property type="term" value="P:protein ubiquitination"/>
    <property type="evidence" value="ECO:0007669"/>
    <property type="project" value="InterPro"/>
</dbReference>
<feature type="region of interest" description="Disordered" evidence="2">
    <location>
        <begin position="88"/>
        <end position="108"/>
    </location>
</feature>
<evidence type="ECO:0000256" key="1">
    <source>
        <dbReference type="PROSITE-ProRule" id="PRU00723"/>
    </source>
</evidence>
<keyword evidence="1" id="KW-0862">Zinc</keyword>
<evidence type="ECO:0000313" key="4">
    <source>
        <dbReference type="EMBL" id="CUI14129.1"/>
    </source>
</evidence>
<feature type="compositionally biased region" description="Basic and acidic residues" evidence="2">
    <location>
        <begin position="12"/>
        <end position="21"/>
    </location>
</feature>
<feature type="compositionally biased region" description="Low complexity" evidence="2">
    <location>
        <begin position="277"/>
        <end position="298"/>
    </location>
</feature>
<feature type="region of interest" description="Disordered" evidence="2">
    <location>
        <begin position="277"/>
        <end position="320"/>
    </location>
</feature>
<feature type="region of interest" description="Disordered" evidence="2">
    <location>
        <begin position="1"/>
        <end position="35"/>
    </location>
</feature>
<dbReference type="PANTHER" id="PTHR19851">
    <property type="entry name" value="OS02G0203500 PROTEIN"/>
    <property type="match status" value="1"/>
</dbReference>
<evidence type="ECO:0000313" key="5">
    <source>
        <dbReference type="Proteomes" id="UP000051952"/>
    </source>
</evidence>
<sequence>MDFNRMIGGGGHNDDWKHESVRGNGFGTSHASQPLPPLTQAFRQAGDAIVQLQREAPAYQELERKVVRSRPSPCSLYRGCSQPLPLSASRARQLQQPLERGGGSHGRGPACGAALHHRAGDGFGTSHASQPLPPLTQAFRQAGDAIVQLQREAPAYQELERKLSDHVQALVRSIEAVHSHYHSVQAERDNYNSLLNVAEGRMAEVQRVVQRYTIVQEPVVASDGFTYERRIIKQYLDECLRSGVSPISQQTQSELSSTLVPNQSLKKLVELLRQTKPSNEAPAAPAAATAATAAAASPNAPPSAPSPKADPASTKPSAAANEGRLHPCVRVYGYCNYKDTCTYAQYPYDACLSHLKGKCRFGAQCHELHVDFRGPTGARPPRKD</sequence>
<gene>
    <name evidence="4" type="ORF">BSAL_69785</name>
</gene>
<name>A0A0S4KMM7_BODSA</name>
<dbReference type="PROSITE" id="PS50103">
    <property type="entry name" value="ZF_C3H1"/>
    <property type="match status" value="1"/>
</dbReference>
<dbReference type="GO" id="GO:0004842">
    <property type="term" value="F:ubiquitin-protein transferase activity"/>
    <property type="evidence" value="ECO:0007669"/>
    <property type="project" value="InterPro"/>
</dbReference>
<dbReference type="OrthoDB" id="10064100at2759"/>
<organism evidence="4 5">
    <name type="scientific">Bodo saltans</name>
    <name type="common">Flagellated protozoan</name>
    <dbReference type="NCBI Taxonomy" id="75058"/>
    <lineage>
        <taxon>Eukaryota</taxon>
        <taxon>Discoba</taxon>
        <taxon>Euglenozoa</taxon>
        <taxon>Kinetoplastea</taxon>
        <taxon>Metakinetoplastina</taxon>
        <taxon>Eubodonida</taxon>
        <taxon>Bodonidae</taxon>
        <taxon>Bodo</taxon>
    </lineage>
</organism>
<keyword evidence="1" id="KW-0863">Zinc-finger</keyword>
<dbReference type="EMBL" id="CYKH01000497">
    <property type="protein sequence ID" value="CUI14129.1"/>
    <property type="molecule type" value="Genomic_DNA"/>
</dbReference>
<feature type="compositionally biased region" description="Low complexity" evidence="2">
    <location>
        <begin position="306"/>
        <end position="320"/>
    </location>
</feature>
<feature type="zinc finger region" description="C3H1-type" evidence="1">
    <location>
        <begin position="345"/>
        <end position="372"/>
    </location>
</feature>